<dbReference type="PANTHER" id="PTHR43434:SF1">
    <property type="entry name" value="PHOSPHOGLYCOLATE PHOSPHATASE"/>
    <property type="match status" value="1"/>
</dbReference>
<reference evidence="1 2" key="1">
    <citation type="submission" date="2024-10" db="EMBL/GenBank/DDBJ databases">
        <authorList>
            <person name="Sang B.-I."/>
            <person name="Prabhaharan D."/>
        </authorList>
    </citation>
    <scope>NUCLEOTIDE SEQUENCE [LARGE SCALE GENOMIC DNA]</scope>
    <source>
        <strain evidence="1 2">MH</strain>
    </source>
</reference>
<keyword evidence="1" id="KW-0378">Hydrolase</keyword>
<name>A0ABW7DP73_9FIRM</name>
<evidence type="ECO:0000313" key="2">
    <source>
        <dbReference type="Proteomes" id="UP001605989"/>
    </source>
</evidence>
<dbReference type="SFLD" id="SFLDS00003">
    <property type="entry name" value="Haloacid_Dehalogenase"/>
    <property type="match status" value="1"/>
</dbReference>
<comment type="caution">
    <text evidence="1">The sequence shown here is derived from an EMBL/GenBank/DDBJ whole genome shotgun (WGS) entry which is preliminary data.</text>
</comment>
<dbReference type="Pfam" id="PF00702">
    <property type="entry name" value="Hydrolase"/>
    <property type="match status" value="1"/>
</dbReference>
<dbReference type="RefSeq" id="WP_257536630.1">
    <property type="nucleotide sequence ID" value="NZ_CP011940.1"/>
</dbReference>
<dbReference type="GO" id="GO:0016787">
    <property type="term" value="F:hydrolase activity"/>
    <property type="evidence" value="ECO:0007669"/>
    <property type="project" value="UniProtKB-KW"/>
</dbReference>
<dbReference type="EC" id="3.-.-.-" evidence="1"/>
<dbReference type="InterPro" id="IPR036412">
    <property type="entry name" value="HAD-like_sf"/>
</dbReference>
<dbReference type="Gene3D" id="3.40.50.1000">
    <property type="entry name" value="HAD superfamily/HAD-like"/>
    <property type="match status" value="1"/>
</dbReference>
<sequence>MKKVIFDVDGVLLSEKRYFDVSALTLWEWYNSPLYMGLSQEPVRANLTEEEIRDLRARYWKDDEILQWLKGHGVNDNWDMVHAHIFVTLWLMLEQYAATTGQIRRLSFDTLRGVRLAGIFLKNCDMPTASDVLDVLRDTVPDGASKDQVFEYLGKAAGESKGGQALVPYASLDSFLWHLHVDCFQNWYFGDDLYRETYGREPDNPGKIGFLTNEAPLADPDDIRHLFQELKRRGYDIAIATGRSRREMEIPFRHYGWYDEFDPLYISTSTDVDEAAALLHRSLDKPNPFAYYLGAFGHYPDRYADYADHPDTFKQGTYYVVGDSLADVWCARSMGAVMIGTLTGLDGQNARAMFEKEGADHIVNNVMDILDVLK</sequence>
<dbReference type="EMBL" id="JBIEKR010000005">
    <property type="protein sequence ID" value="MFG6272850.1"/>
    <property type="molecule type" value="Genomic_DNA"/>
</dbReference>
<dbReference type="InterPro" id="IPR023214">
    <property type="entry name" value="HAD_sf"/>
</dbReference>
<accession>A0ABW7DP73</accession>
<organism evidence="1 2">
    <name type="scientific">Megasphaera hexanoica</name>
    <dbReference type="NCBI Taxonomy" id="1675036"/>
    <lineage>
        <taxon>Bacteria</taxon>
        <taxon>Bacillati</taxon>
        <taxon>Bacillota</taxon>
        <taxon>Negativicutes</taxon>
        <taxon>Veillonellales</taxon>
        <taxon>Veillonellaceae</taxon>
        <taxon>Megasphaera</taxon>
    </lineage>
</organism>
<dbReference type="SUPFAM" id="SSF56784">
    <property type="entry name" value="HAD-like"/>
    <property type="match status" value="1"/>
</dbReference>
<dbReference type="Proteomes" id="UP001605989">
    <property type="component" value="Unassembled WGS sequence"/>
</dbReference>
<evidence type="ECO:0000313" key="1">
    <source>
        <dbReference type="EMBL" id="MFG6272850.1"/>
    </source>
</evidence>
<dbReference type="SFLD" id="SFLDG01129">
    <property type="entry name" value="C1.5:_HAD__Beta-PGM__Phosphata"/>
    <property type="match status" value="1"/>
</dbReference>
<gene>
    <name evidence="1" type="ORF">ACGTZG_06560</name>
</gene>
<proteinExistence type="predicted"/>
<dbReference type="CDD" id="cd01427">
    <property type="entry name" value="HAD_like"/>
    <property type="match status" value="1"/>
</dbReference>
<keyword evidence="2" id="KW-1185">Reference proteome</keyword>
<dbReference type="PANTHER" id="PTHR43434">
    <property type="entry name" value="PHOSPHOGLYCOLATE PHOSPHATASE"/>
    <property type="match status" value="1"/>
</dbReference>
<dbReference type="InterPro" id="IPR050155">
    <property type="entry name" value="HAD-like_hydrolase_sf"/>
</dbReference>
<protein>
    <submittedName>
        <fullName evidence="1">HAD family hydrolase</fullName>
        <ecNumber evidence="1">3.-.-.-</ecNumber>
    </submittedName>
</protein>